<name>A0ABY5DRI9_9ACTN</name>
<sequence>MTDTTFSVRVPGGTLELTPGRPALMGIVNANPDSFSDAVRLTALDQQVEHARRLVADGASIIDVGGESGVTYTGVTAEEVEIERVVPLVERLAAEGIVVSVDTWKPAVAEAAIVAGAAILNDVSGLRDERLAEICARTGAALVVMHTRAVPKQEHFHDYAGDVAGDVVAFLQERVAVARAAGVHDEQLILDPGPDFAKTPAETVQSLHAIDTVNALGRPVLHAISRKYFVGAITRQPPAERGAGTLAAAGWSADHGAAILRVHDVRAAADFLAVKAVLDGTAPMPDFDADDDALKWIRATPQRTA</sequence>
<keyword evidence="8" id="KW-0460">Magnesium</keyword>
<dbReference type="PANTHER" id="PTHR20941">
    <property type="entry name" value="FOLATE SYNTHESIS PROTEINS"/>
    <property type="match status" value="1"/>
</dbReference>
<evidence type="ECO:0000256" key="4">
    <source>
        <dbReference type="ARBA" id="ARBA00009503"/>
    </source>
</evidence>
<comment type="cofactor">
    <cofactor evidence="2">
        <name>Mg(2+)</name>
        <dbReference type="ChEBI" id="CHEBI:18420"/>
    </cofactor>
</comment>
<evidence type="ECO:0000313" key="11">
    <source>
        <dbReference type="EMBL" id="UTI63189.1"/>
    </source>
</evidence>
<dbReference type="InterPro" id="IPR000489">
    <property type="entry name" value="Pterin-binding_dom"/>
</dbReference>
<evidence type="ECO:0000256" key="5">
    <source>
        <dbReference type="ARBA" id="ARBA00012458"/>
    </source>
</evidence>
<keyword evidence="12" id="KW-1185">Reference proteome</keyword>
<evidence type="ECO:0000256" key="7">
    <source>
        <dbReference type="ARBA" id="ARBA00022723"/>
    </source>
</evidence>
<evidence type="ECO:0000256" key="6">
    <source>
        <dbReference type="ARBA" id="ARBA00022679"/>
    </source>
</evidence>
<dbReference type="PANTHER" id="PTHR20941:SF1">
    <property type="entry name" value="FOLIC ACID SYNTHESIS PROTEIN FOL1"/>
    <property type="match status" value="1"/>
</dbReference>
<evidence type="ECO:0000313" key="12">
    <source>
        <dbReference type="Proteomes" id="UP001056035"/>
    </source>
</evidence>
<evidence type="ECO:0000256" key="1">
    <source>
        <dbReference type="ARBA" id="ARBA00000012"/>
    </source>
</evidence>
<dbReference type="InterPro" id="IPR011005">
    <property type="entry name" value="Dihydropteroate_synth-like_sf"/>
</dbReference>
<evidence type="ECO:0000256" key="3">
    <source>
        <dbReference type="ARBA" id="ARBA00004763"/>
    </source>
</evidence>
<evidence type="ECO:0000256" key="2">
    <source>
        <dbReference type="ARBA" id="ARBA00001946"/>
    </source>
</evidence>
<reference evidence="11 12" key="1">
    <citation type="submission" date="2022-06" db="EMBL/GenBank/DDBJ databases">
        <title>Paraconexibacter antarcticus.</title>
        <authorList>
            <person name="Kim C.S."/>
        </authorList>
    </citation>
    <scope>NUCLEOTIDE SEQUENCE [LARGE SCALE GENOMIC DNA]</scope>
    <source>
        <strain evidence="11 12">02-257</strain>
    </source>
</reference>
<dbReference type="InterPro" id="IPR006390">
    <property type="entry name" value="DHP_synth_dom"/>
</dbReference>
<dbReference type="Gene3D" id="3.20.20.20">
    <property type="entry name" value="Dihydropteroate synthase-like"/>
    <property type="match status" value="1"/>
</dbReference>
<dbReference type="EC" id="2.5.1.15" evidence="5"/>
<dbReference type="InterPro" id="IPR045031">
    <property type="entry name" value="DHP_synth-like"/>
</dbReference>
<evidence type="ECO:0000256" key="8">
    <source>
        <dbReference type="ARBA" id="ARBA00022842"/>
    </source>
</evidence>
<comment type="pathway">
    <text evidence="3">Cofactor biosynthesis; tetrahydrofolate biosynthesis; 7,8-dihydrofolate from 2-amino-4-hydroxy-6-hydroxymethyl-7,8-dihydropteridine diphosphate and 4-aminobenzoate: step 1/2.</text>
</comment>
<dbReference type="EMBL" id="CP098502">
    <property type="protein sequence ID" value="UTI63189.1"/>
    <property type="molecule type" value="Genomic_DNA"/>
</dbReference>
<dbReference type="RefSeq" id="WP_254569922.1">
    <property type="nucleotide sequence ID" value="NZ_CP098502.1"/>
</dbReference>
<evidence type="ECO:0000256" key="9">
    <source>
        <dbReference type="ARBA" id="ARBA00022909"/>
    </source>
</evidence>
<dbReference type="PROSITE" id="PS50972">
    <property type="entry name" value="PTERIN_BINDING"/>
    <property type="match status" value="1"/>
</dbReference>
<organism evidence="11 12">
    <name type="scientific">Paraconexibacter antarcticus</name>
    <dbReference type="NCBI Taxonomy" id="2949664"/>
    <lineage>
        <taxon>Bacteria</taxon>
        <taxon>Bacillati</taxon>
        <taxon>Actinomycetota</taxon>
        <taxon>Thermoleophilia</taxon>
        <taxon>Solirubrobacterales</taxon>
        <taxon>Paraconexibacteraceae</taxon>
        <taxon>Paraconexibacter</taxon>
    </lineage>
</organism>
<keyword evidence="7" id="KW-0479">Metal-binding</keyword>
<evidence type="ECO:0000259" key="10">
    <source>
        <dbReference type="PROSITE" id="PS50972"/>
    </source>
</evidence>
<feature type="domain" description="Pterin-binding" evidence="10">
    <location>
        <begin position="22"/>
        <end position="273"/>
    </location>
</feature>
<gene>
    <name evidence="11" type="primary">folP</name>
    <name evidence="11" type="ORF">NBH00_17705</name>
</gene>
<protein>
    <recommendedName>
        <fullName evidence="5">dihydropteroate synthase</fullName>
        <ecNumber evidence="5">2.5.1.15</ecNumber>
    </recommendedName>
</protein>
<dbReference type="GO" id="GO:0004156">
    <property type="term" value="F:dihydropteroate synthase activity"/>
    <property type="evidence" value="ECO:0007669"/>
    <property type="project" value="UniProtKB-EC"/>
</dbReference>
<accession>A0ABY5DRI9</accession>
<dbReference type="Proteomes" id="UP001056035">
    <property type="component" value="Chromosome"/>
</dbReference>
<comment type="similarity">
    <text evidence="4">Belongs to the DHPS family.</text>
</comment>
<keyword evidence="6 11" id="KW-0808">Transferase</keyword>
<proteinExistence type="inferred from homology"/>
<dbReference type="SUPFAM" id="SSF51717">
    <property type="entry name" value="Dihydropteroate synthetase-like"/>
    <property type="match status" value="1"/>
</dbReference>
<keyword evidence="9" id="KW-0289">Folate biosynthesis</keyword>
<dbReference type="Pfam" id="PF00809">
    <property type="entry name" value="Pterin_bind"/>
    <property type="match status" value="1"/>
</dbReference>
<dbReference type="NCBIfam" id="TIGR01496">
    <property type="entry name" value="DHPS"/>
    <property type="match status" value="1"/>
</dbReference>
<comment type="catalytic activity">
    <reaction evidence="1">
        <text>(7,8-dihydropterin-6-yl)methyl diphosphate + 4-aminobenzoate = 7,8-dihydropteroate + diphosphate</text>
        <dbReference type="Rhea" id="RHEA:19949"/>
        <dbReference type="ChEBI" id="CHEBI:17836"/>
        <dbReference type="ChEBI" id="CHEBI:17839"/>
        <dbReference type="ChEBI" id="CHEBI:33019"/>
        <dbReference type="ChEBI" id="CHEBI:72950"/>
        <dbReference type="EC" id="2.5.1.15"/>
    </reaction>
</comment>